<dbReference type="RefSeq" id="WP_133755812.1">
    <property type="nucleotide sequence ID" value="NZ_SOAW01000003.1"/>
</dbReference>
<dbReference type="GO" id="GO:0016787">
    <property type="term" value="F:hydrolase activity"/>
    <property type="evidence" value="ECO:0007669"/>
    <property type="project" value="UniProtKB-KW"/>
</dbReference>
<dbReference type="SUPFAM" id="SSF56235">
    <property type="entry name" value="N-terminal nucleophile aminohydrolases (Ntn hydrolases)"/>
    <property type="match status" value="1"/>
</dbReference>
<evidence type="ECO:0000313" key="2">
    <source>
        <dbReference type="Proteomes" id="UP000295371"/>
    </source>
</evidence>
<proteinExistence type="predicted"/>
<sequence length="226" mass="23717">MTFSLLARDPSSGAFGSVICSSSPAVAARCVHLADGIGAVHSQNVTDPRLGPRLLSLLATGQSAEQALQTVRESEPTLAWRQLLVVDAAGGAAVHSGSHALGTVGERTGDGVVAAGNMLATELIPSLMVERWSNRPEREPLEETLMAVLETAVEAGGEAGPVHSAGLSVISGLGWRVTDLRVDLSDSPIAELRRLLQVWLPQRDDYIQRALDPDASPGYGVPGDER</sequence>
<keyword evidence="2" id="KW-1185">Reference proteome</keyword>
<dbReference type="Gene3D" id="3.60.20.10">
    <property type="entry name" value="Glutamine Phosphoribosylpyrophosphate, subunit 1, domain 1"/>
    <property type="match status" value="1"/>
</dbReference>
<name>A0A4R7J0J1_9ACTN</name>
<dbReference type="InterPro" id="IPR029055">
    <property type="entry name" value="Ntn_hydrolases_N"/>
</dbReference>
<organism evidence="1 2">
    <name type="scientific">Naumannella halotolerans</name>
    <dbReference type="NCBI Taxonomy" id="993414"/>
    <lineage>
        <taxon>Bacteria</taxon>
        <taxon>Bacillati</taxon>
        <taxon>Actinomycetota</taxon>
        <taxon>Actinomycetes</taxon>
        <taxon>Propionibacteriales</taxon>
        <taxon>Propionibacteriaceae</taxon>
        <taxon>Naumannella</taxon>
    </lineage>
</organism>
<keyword evidence="1" id="KW-0378">Hydrolase</keyword>
<protein>
    <submittedName>
        <fullName evidence="1">Putative Ntn-hydrolase superfamily protein</fullName>
    </submittedName>
</protein>
<dbReference type="OrthoDB" id="9790012at2"/>
<accession>A0A4R7J0J1</accession>
<dbReference type="InterPro" id="IPR010430">
    <property type="entry name" value="DUF1028"/>
</dbReference>
<evidence type="ECO:0000313" key="1">
    <source>
        <dbReference type="EMBL" id="TDT29886.1"/>
    </source>
</evidence>
<dbReference type="EMBL" id="SOAW01000003">
    <property type="protein sequence ID" value="TDT29886.1"/>
    <property type="molecule type" value="Genomic_DNA"/>
</dbReference>
<dbReference type="Pfam" id="PF06267">
    <property type="entry name" value="DUF1028"/>
    <property type="match status" value="1"/>
</dbReference>
<dbReference type="PANTHER" id="PTHR39328">
    <property type="entry name" value="BLL2871 PROTEIN"/>
    <property type="match status" value="1"/>
</dbReference>
<dbReference type="PANTHER" id="PTHR39328:SF1">
    <property type="entry name" value="BLL2871 PROTEIN"/>
    <property type="match status" value="1"/>
</dbReference>
<reference evidence="1 2" key="1">
    <citation type="submission" date="2019-03" db="EMBL/GenBank/DDBJ databases">
        <title>Genomic Encyclopedia of Archaeal and Bacterial Type Strains, Phase II (KMG-II): from individual species to whole genera.</title>
        <authorList>
            <person name="Goeker M."/>
        </authorList>
    </citation>
    <scope>NUCLEOTIDE SEQUENCE [LARGE SCALE GENOMIC DNA]</scope>
    <source>
        <strain evidence="1 2">DSM 24323</strain>
    </source>
</reference>
<gene>
    <name evidence="1" type="ORF">CLV29_2908</name>
</gene>
<dbReference type="AlphaFoldDB" id="A0A4R7J0J1"/>
<comment type="caution">
    <text evidence="1">The sequence shown here is derived from an EMBL/GenBank/DDBJ whole genome shotgun (WGS) entry which is preliminary data.</text>
</comment>
<dbReference type="Proteomes" id="UP000295371">
    <property type="component" value="Unassembled WGS sequence"/>
</dbReference>